<gene>
    <name evidence="1" type="ORF">AZI86_12880</name>
</gene>
<dbReference type="AlphaFoldDB" id="A0A150WKI6"/>
<dbReference type="Proteomes" id="UP000075320">
    <property type="component" value="Unassembled WGS sequence"/>
</dbReference>
<dbReference type="PANTHER" id="PTHR34352">
    <property type="entry name" value="PROTEIN YHFA"/>
    <property type="match status" value="1"/>
</dbReference>
<evidence type="ECO:0000313" key="2">
    <source>
        <dbReference type="Proteomes" id="UP000075320"/>
    </source>
</evidence>
<dbReference type="PANTHER" id="PTHR34352:SF1">
    <property type="entry name" value="PROTEIN YHFA"/>
    <property type="match status" value="1"/>
</dbReference>
<evidence type="ECO:0000313" key="1">
    <source>
        <dbReference type="EMBL" id="KYG64133.1"/>
    </source>
</evidence>
<dbReference type="Gene3D" id="3.30.300.20">
    <property type="match status" value="1"/>
</dbReference>
<dbReference type="InterPro" id="IPR036102">
    <property type="entry name" value="OsmC/Ohrsf"/>
</dbReference>
<name>A0A150WKI6_BDEBC</name>
<proteinExistence type="predicted"/>
<dbReference type="InterPro" id="IPR015946">
    <property type="entry name" value="KH_dom-like_a/b"/>
</dbReference>
<evidence type="ECO:0008006" key="3">
    <source>
        <dbReference type="Google" id="ProtNLM"/>
    </source>
</evidence>
<reference evidence="1 2" key="1">
    <citation type="submission" date="2016-03" db="EMBL/GenBank/DDBJ databases">
        <authorList>
            <person name="Ploux O."/>
        </authorList>
    </citation>
    <scope>NUCLEOTIDE SEQUENCE [LARGE SCALE GENOMIC DNA]</scope>
    <source>
        <strain evidence="1 2">R0</strain>
    </source>
</reference>
<dbReference type="SUPFAM" id="SSF82784">
    <property type="entry name" value="OsmC-like"/>
    <property type="match status" value="1"/>
</dbReference>
<dbReference type="OrthoDB" id="9804010at2"/>
<protein>
    <recommendedName>
        <fullName evidence="3">Osmotically inducible protein OsmC</fullName>
    </recommendedName>
</protein>
<organism evidence="1 2">
    <name type="scientific">Bdellovibrio bacteriovorus</name>
    <dbReference type="NCBI Taxonomy" id="959"/>
    <lineage>
        <taxon>Bacteria</taxon>
        <taxon>Pseudomonadati</taxon>
        <taxon>Bdellovibrionota</taxon>
        <taxon>Bdellovibrionia</taxon>
        <taxon>Bdellovibrionales</taxon>
        <taxon>Pseudobdellovibrionaceae</taxon>
        <taxon>Bdellovibrio</taxon>
    </lineage>
</organism>
<dbReference type="Pfam" id="PF02566">
    <property type="entry name" value="OsmC"/>
    <property type="match status" value="1"/>
</dbReference>
<comment type="caution">
    <text evidence="1">The sequence shown here is derived from an EMBL/GenBank/DDBJ whole genome shotgun (WGS) entry which is preliminary data.</text>
</comment>
<keyword evidence="2" id="KW-1185">Reference proteome</keyword>
<dbReference type="InterPro" id="IPR003718">
    <property type="entry name" value="OsmC/Ohr_fam"/>
</dbReference>
<dbReference type="EMBL" id="LUKE01000003">
    <property type="protein sequence ID" value="KYG64133.1"/>
    <property type="molecule type" value="Genomic_DNA"/>
</dbReference>
<accession>A0A150WKI6</accession>
<sequence length="129" mass="13800">MDTKKESGGQDAGPSPKEVLLASICACSGMDVASILQKMRVNLVSCDISAETETTDGYPSVFKEVKLKFKIVGPDIKADQAIKAVVLSMTKYCGVSAMVAGVSPITYEIFLNDVSIKSDRADFSENLKL</sequence>